<feature type="domain" description="F-box protein At3g26010-like beta-propeller" evidence="1">
    <location>
        <begin position="33"/>
        <end position="275"/>
    </location>
</feature>
<evidence type="ECO:0000313" key="2">
    <source>
        <dbReference type="EMBL" id="KAF8670998.1"/>
    </source>
</evidence>
<dbReference type="EMBL" id="JACEFO010002248">
    <property type="protein sequence ID" value="KAF8670998.1"/>
    <property type="molecule type" value="Genomic_DNA"/>
</dbReference>
<sequence length="323" mass="35787">MFGADLAFLPAPSAREKAYLRRFGASYCARGTDVVMHSAAGLLLCSRGRIHPVHFYVCNPVSGQWVALPELPCPSEEWQSGLLRVHTDDGDAAKKPNKFQVLLMNHPLHWRTPGGCFDLRLFSSDTGQWKTIQLQPPSPILDGFPDWSSIGQSTGTVCWIASIEGEDHATLYNSDEHSVVGVIRLPHVIGNGIYRHCCIGERHGGGLRYARSNNSVVEVWDSQTKVGDNMWTLVHRIGIAQLLEQNPEVASIRPWQRTEVAVSFHPTDDDVVFLGISSGPVAAYSIQNGTTNLHQLTHENAFFLVTCLCFFSSIGYVWQGYLI</sequence>
<dbReference type="AlphaFoldDB" id="A0A835E7T6"/>
<keyword evidence="3" id="KW-1185">Reference proteome</keyword>
<evidence type="ECO:0000313" key="3">
    <source>
        <dbReference type="Proteomes" id="UP000636709"/>
    </source>
</evidence>
<accession>A0A835E7T6</accession>
<dbReference type="OrthoDB" id="692256at2759"/>
<evidence type="ECO:0000259" key="1">
    <source>
        <dbReference type="Pfam" id="PF24750"/>
    </source>
</evidence>
<dbReference type="InterPro" id="IPR055290">
    <property type="entry name" value="At3g26010-like"/>
</dbReference>
<dbReference type="InterPro" id="IPR056592">
    <property type="entry name" value="Beta-prop_At3g26010-like"/>
</dbReference>
<dbReference type="PANTHER" id="PTHR35546:SF83">
    <property type="entry name" value="EXPRESSED PROTEIN"/>
    <property type="match status" value="1"/>
</dbReference>
<organism evidence="2 3">
    <name type="scientific">Digitaria exilis</name>
    <dbReference type="NCBI Taxonomy" id="1010633"/>
    <lineage>
        <taxon>Eukaryota</taxon>
        <taxon>Viridiplantae</taxon>
        <taxon>Streptophyta</taxon>
        <taxon>Embryophyta</taxon>
        <taxon>Tracheophyta</taxon>
        <taxon>Spermatophyta</taxon>
        <taxon>Magnoliopsida</taxon>
        <taxon>Liliopsida</taxon>
        <taxon>Poales</taxon>
        <taxon>Poaceae</taxon>
        <taxon>PACMAD clade</taxon>
        <taxon>Panicoideae</taxon>
        <taxon>Panicodae</taxon>
        <taxon>Paniceae</taxon>
        <taxon>Anthephorinae</taxon>
        <taxon>Digitaria</taxon>
    </lineage>
</organism>
<dbReference type="PANTHER" id="PTHR35546">
    <property type="entry name" value="F-BOX PROTEIN INTERACTION DOMAIN PROTEIN-RELATED"/>
    <property type="match status" value="1"/>
</dbReference>
<name>A0A835E7T6_9POAL</name>
<dbReference type="Proteomes" id="UP000636709">
    <property type="component" value="Unassembled WGS sequence"/>
</dbReference>
<proteinExistence type="predicted"/>
<comment type="caution">
    <text evidence="2">The sequence shown here is derived from an EMBL/GenBank/DDBJ whole genome shotgun (WGS) entry which is preliminary data.</text>
</comment>
<gene>
    <name evidence="2" type="ORF">HU200_050276</name>
</gene>
<reference evidence="2" key="1">
    <citation type="submission" date="2020-07" db="EMBL/GenBank/DDBJ databases">
        <title>Genome sequence and genetic diversity analysis of an under-domesticated orphan crop, white fonio (Digitaria exilis).</title>
        <authorList>
            <person name="Bennetzen J.L."/>
            <person name="Chen S."/>
            <person name="Ma X."/>
            <person name="Wang X."/>
            <person name="Yssel A.E.J."/>
            <person name="Chaluvadi S.R."/>
            <person name="Johnson M."/>
            <person name="Gangashetty P."/>
            <person name="Hamidou F."/>
            <person name="Sanogo M.D."/>
            <person name="Zwaenepoel A."/>
            <person name="Wallace J."/>
            <person name="Van De Peer Y."/>
            <person name="Van Deynze A."/>
        </authorList>
    </citation>
    <scope>NUCLEOTIDE SEQUENCE</scope>
    <source>
        <tissue evidence="2">Leaves</tissue>
    </source>
</reference>
<dbReference type="Pfam" id="PF24750">
    <property type="entry name" value="b-prop_At3g26010-like"/>
    <property type="match status" value="1"/>
</dbReference>
<protein>
    <recommendedName>
        <fullName evidence="1">F-box protein At3g26010-like beta-propeller domain-containing protein</fullName>
    </recommendedName>
</protein>